<dbReference type="Pfam" id="PF14947">
    <property type="entry name" value="HTH_45"/>
    <property type="match status" value="1"/>
</dbReference>
<accession>A0A075MYN4</accession>
<sequence>MKNRSRLDIAATILDIAQDGAIKTRIMYEAFLSFPQVKEYLGLLQANGALEYAPDENKYYTTPRGRSFLLGYKEIGRLLSPKSSRLALSRLGMEETAVSG</sequence>
<dbReference type="RefSeq" id="WP_148700955.1">
    <property type="nucleotide sequence ID" value="NZ_CP007174.1"/>
</dbReference>
<dbReference type="InterPro" id="IPR036390">
    <property type="entry name" value="WH_DNA-bd_sf"/>
</dbReference>
<gene>
    <name evidence="2" type="ORF">NTE_02321</name>
</gene>
<dbReference type="EMBL" id="CP007174">
    <property type="protein sequence ID" value="AIF84374.1"/>
    <property type="molecule type" value="Genomic_DNA"/>
</dbReference>
<dbReference type="HOGENOM" id="CLU_159725_0_0_2"/>
<proteinExistence type="predicted"/>
<dbReference type="SUPFAM" id="SSF46785">
    <property type="entry name" value="Winged helix' DNA-binding domain"/>
    <property type="match status" value="1"/>
</dbReference>
<dbReference type="eggNOG" id="arCOG01055">
    <property type="taxonomic scope" value="Archaea"/>
</dbReference>
<dbReference type="InterPro" id="IPR038723">
    <property type="entry name" value="ArnR1-like_HTH"/>
</dbReference>
<evidence type="ECO:0000259" key="1">
    <source>
        <dbReference type="Pfam" id="PF14947"/>
    </source>
</evidence>
<dbReference type="AlphaFoldDB" id="A0A075MYN4"/>
<reference evidence="2 3" key="1">
    <citation type="journal article" date="2014" name="PLoS ONE">
        <title>Genome Sequence of Candidatus Nitrososphaera evergladensis from Group I.1b Enriched from Everglades Soil Reveals Novel Genomic Features of the Ammonia-Oxidizing Archaea.</title>
        <authorList>
            <person name="Zhalnina K.V."/>
            <person name="Dias R."/>
            <person name="Leonard M.T."/>
            <person name="Dorr de Quadros P."/>
            <person name="Camargo F.A."/>
            <person name="Drew J.C."/>
            <person name="Farmerie W.G."/>
            <person name="Daroub S.H."/>
            <person name="Triplett E.W."/>
        </authorList>
    </citation>
    <scope>NUCLEOTIDE SEQUENCE [LARGE SCALE GENOMIC DNA]</scope>
    <source>
        <strain evidence="2 3">SR1</strain>
    </source>
</reference>
<dbReference type="KEGG" id="nev:NTE_02321"/>
<keyword evidence="3" id="KW-1185">Reference proteome</keyword>
<organism evidence="2 3">
    <name type="scientific">Candidatus Nitrososphaera evergladensis SR1</name>
    <dbReference type="NCBI Taxonomy" id="1459636"/>
    <lineage>
        <taxon>Archaea</taxon>
        <taxon>Nitrososphaerota</taxon>
        <taxon>Nitrososphaeria</taxon>
        <taxon>Nitrososphaerales</taxon>
        <taxon>Nitrososphaeraceae</taxon>
        <taxon>Nitrososphaera</taxon>
    </lineage>
</organism>
<dbReference type="OrthoDB" id="140255at2157"/>
<dbReference type="Proteomes" id="UP000028194">
    <property type="component" value="Chromosome"/>
</dbReference>
<dbReference type="GeneID" id="41598037"/>
<evidence type="ECO:0000313" key="3">
    <source>
        <dbReference type="Proteomes" id="UP000028194"/>
    </source>
</evidence>
<protein>
    <submittedName>
        <fullName evidence="2">Putative transcriptional regulator</fullName>
    </submittedName>
</protein>
<evidence type="ECO:0000313" key="2">
    <source>
        <dbReference type="EMBL" id="AIF84374.1"/>
    </source>
</evidence>
<feature type="domain" description="ArnR1-like winged helix-turn-helix" evidence="1">
    <location>
        <begin position="4"/>
        <end position="78"/>
    </location>
</feature>
<name>A0A075MYN4_9ARCH</name>
<dbReference type="InterPro" id="IPR036388">
    <property type="entry name" value="WH-like_DNA-bd_sf"/>
</dbReference>
<dbReference type="Gene3D" id="1.10.10.10">
    <property type="entry name" value="Winged helix-like DNA-binding domain superfamily/Winged helix DNA-binding domain"/>
    <property type="match status" value="1"/>
</dbReference>